<dbReference type="OrthoDB" id="248356at2"/>
<organism evidence="2 3">
    <name type="scientific">Oligella urethralis DNF00040</name>
    <dbReference type="NCBI Taxonomy" id="1401065"/>
    <lineage>
        <taxon>Bacteria</taxon>
        <taxon>Pseudomonadati</taxon>
        <taxon>Pseudomonadota</taxon>
        <taxon>Betaproteobacteria</taxon>
        <taxon>Burkholderiales</taxon>
        <taxon>Alcaligenaceae</taxon>
        <taxon>Oligella</taxon>
    </lineage>
</organism>
<name>A0A095Z7V4_9BURK</name>
<protein>
    <submittedName>
        <fullName evidence="2">Membrane protein</fullName>
    </submittedName>
</protein>
<proteinExistence type="predicted"/>
<gene>
    <name evidence="2" type="ORF">HMPREF2130_07010</name>
</gene>
<feature type="transmembrane region" description="Helical" evidence="1">
    <location>
        <begin position="205"/>
        <end position="224"/>
    </location>
</feature>
<feature type="transmembrane region" description="Helical" evidence="1">
    <location>
        <begin position="83"/>
        <end position="101"/>
    </location>
</feature>
<dbReference type="RefSeq" id="WP_036559465.1">
    <property type="nucleotide sequence ID" value="NZ_JRNI01000025.1"/>
</dbReference>
<comment type="caution">
    <text evidence="2">The sequence shown here is derived from an EMBL/GenBank/DDBJ whole genome shotgun (WGS) entry which is preliminary data.</text>
</comment>
<keyword evidence="1" id="KW-0472">Membrane</keyword>
<accession>A0A095Z7V4</accession>
<feature type="transmembrane region" description="Helical" evidence="1">
    <location>
        <begin position="370"/>
        <end position="388"/>
    </location>
</feature>
<keyword evidence="1" id="KW-1133">Transmembrane helix</keyword>
<dbReference type="AlphaFoldDB" id="A0A095Z7V4"/>
<evidence type="ECO:0000313" key="2">
    <source>
        <dbReference type="EMBL" id="KGF30426.1"/>
    </source>
</evidence>
<dbReference type="Pfam" id="PF07399">
    <property type="entry name" value="Na_H_antiport_3"/>
    <property type="match status" value="1"/>
</dbReference>
<feature type="transmembrane region" description="Helical" evidence="1">
    <location>
        <begin position="278"/>
        <end position="294"/>
    </location>
</feature>
<keyword evidence="1" id="KW-0812">Transmembrane</keyword>
<feature type="transmembrane region" description="Helical" evidence="1">
    <location>
        <begin position="121"/>
        <end position="143"/>
    </location>
</feature>
<feature type="transmembrane region" description="Helical" evidence="1">
    <location>
        <begin position="51"/>
        <end position="71"/>
    </location>
</feature>
<dbReference type="eggNOG" id="COG1055">
    <property type="taxonomic scope" value="Bacteria"/>
</dbReference>
<feature type="transmembrane region" description="Helical" evidence="1">
    <location>
        <begin position="408"/>
        <end position="428"/>
    </location>
</feature>
<dbReference type="Proteomes" id="UP000029629">
    <property type="component" value="Unassembled WGS sequence"/>
</dbReference>
<feature type="transmembrane region" description="Helical" evidence="1">
    <location>
        <begin position="337"/>
        <end position="358"/>
    </location>
</feature>
<evidence type="ECO:0000256" key="1">
    <source>
        <dbReference type="SAM" id="Phobius"/>
    </source>
</evidence>
<evidence type="ECO:0000313" key="3">
    <source>
        <dbReference type="Proteomes" id="UP000029629"/>
    </source>
</evidence>
<dbReference type="EMBL" id="JRNI01000025">
    <property type="protein sequence ID" value="KGF30426.1"/>
    <property type="molecule type" value="Genomic_DNA"/>
</dbReference>
<reference evidence="2 3" key="1">
    <citation type="submission" date="2014-07" db="EMBL/GenBank/DDBJ databases">
        <authorList>
            <person name="McCorrison J."/>
            <person name="Sanka R."/>
            <person name="Torralba M."/>
            <person name="Gillis M."/>
            <person name="Haft D.H."/>
            <person name="Methe B."/>
            <person name="Sutton G."/>
            <person name="Nelson K.E."/>
        </authorList>
    </citation>
    <scope>NUCLEOTIDE SEQUENCE [LARGE SCALE GENOMIC DNA]</scope>
    <source>
        <strain evidence="2 3">DNF00040</strain>
    </source>
</reference>
<sequence length="429" mass="46581">MPTSIELLATVLFGLAIIHTFTVPIFAKIAHRPGPHQGLWHLLSEVEGVFGLWATIFLVIMAATGGIESAVHYMDGRNFTEPLFVFAIMVIAASRPILDLVQRIVRYLARVLPLQTEVAQFFITLSLVPLAGSIITEPAAMTLAALMLKEGYFSRAQSVKYKYLALGVLFVNISIGGVLTAFAAPPVLIVANTFGWDSLFMLTTFGWKAVIAVFINAVAITFICRREIIRTARIPITKETRIERGGVAERAEVVPASVILVHCLFLLGVVFFSHHPHIFMGMLMLFIGYCTAYNRYQNPLLIKEGLMVGFFLAGLLILGGMQQWWLQSLLAGLEPLVLFVGSTALTAITDNAALTYLGSLVEGTSPEWRYMLVAGAVSGGGLTVIANAPNPAGFSLLRRSFPDQAIAAQYLLLAALGPTLVASLLFVLL</sequence>
<dbReference type="InterPro" id="IPR009978">
    <property type="entry name" value="Na_H_antiport_3"/>
</dbReference>
<feature type="transmembrane region" description="Helical" evidence="1">
    <location>
        <begin position="306"/>
        <end position="325"/>
    </location>
</feature>
<feature type="transmembrane region" description="Helical" evidence="1">
    <location>
        <begin position="253"/>
        <end position="272"/>
    </location>
</feature>
<keyword evidence="3" id="KW-1185">Reference proteome</keyword>
<feature type="transmembrane region" description="Helical" evidence="1">
    <location>
        <begin position="163"/>
        <end position="185"/>
    </location>
</feature>